<accession>A0ABQ5IBR0</accession>
<dbReference type="InterPro" id="IPR001584">
    <property type="entry name" value="Integrase_cat-core"/>
</dbReference>
<keyword evidence="3" id="KW-1185">Reference proteome</keyword>
<dbReference type="SUPFAM" id="SSF53098">
    <property type="entry name" value="Ribonuclease H-like"/>
    <property type="match status" value="1"/>
</dbReference>
<dbReference type="PROSITE" id="PS50994">
    <property type="entry name" value="INTEGRASE"/>
    <property type="match status" value="1"/>
</dbReference>
<feature type="domain" description="Integrase catalytic" evidence="1">
    <location>
        <begin position="289"/>
        <end position="405"/>
    </location>
</feature>
<dbReference type="EMBL" id="BQNB010020509">
    <property type="protein sequence ID" value="GJT96742.1"/>
    <property type="molecule type" value="Genomic_DNA"/>
</dbReference>
<sequence length="405" mass="46759">MCIAMHSYDDLVKYAKMKQSYIDEYSRCLELEADLSRKKDMVEKVVYDEHSNRFSRLEKQCISLEIKVQQSKESLQNDKPCNNQDALEYKEFFEINELKAQLQKKNTTISNLKDHIATLKGKYVFDCTAPVNNSNVIAPRMFKLDLPPLSPKHRKNREARVYYLKQTKEHADTLYEIVEQAKALKPLDNALDYACKFTTQIQQLLVYVSTTCLSCQNNSKKLVAVTPMNKNRQVRFEEPSTLKKEHKGQLGSRTSSSITRRIKIVSHHMYVVDYLNDVNASDRAKSKRAKKNEWKPTEDVDLLMGSRGTNLFTLSLYDMLKSSPICLLSKASKTESWLWHQRLSHLNFGTINELAKQGLVRDNGTEFVNQTLESYYEDVGISHQSLVARTPQQNGIVKRQNRTLA</sequence>
<protein>
    <submittedName>
        <fullName evidence="2">Retrovirus-related pol polyprotein from transposon TNT 1-94</fullName>
    </submittedName>
</protein>
<evidence type="ECO:0000313" key="2">
    <source>
        <dbReference type="EMBL" id="GJT96742.1"/>
    </source>
</evidence>
<dbReference type="Pfam" id="PF13976">
    <property type="entry name" value="gag_pre-integrs"/>
    <property type="match status" value="1"/>
</dbReference>
<evidence type="ECO:0000259" key="1">
    <source>
        <dbReference type="PROSITE" id="PS50994"/>
    </source>
</evidence>
<dbReference type="InterPro" id="IPR036397">
    <property type="entry name" value="RNaseH_sf"/>
</dbReference>
<organism evidence="2 3">
    <name type="scientific">Tanacetum coccineum</name>
    <dbReference type="NCBI Taxonomy" id="301880"/>
    <lineage>
        <taxon>Eukaryota</taxon>
        <taxon>Viridiplantae</taxon>
        <taxon>Streptophyta</taxon>
        <taxon>Embryophyta</taxon>
        <taxon>Tracheophyta</taxon>
        <taxon>Spermatophyta</taxon>
        <taxon>Magnoliopsida</taxon>
        <taxon>eudicotyledons</taxon>
        <taxon>Gunneridae</taxon>
        <taxon>Pentapetalae</taxon>
        <taxon>asterids</taxon>
        <taxon>campanulids</taxon>
        <taxon>Asterales</taxon>
        <taxon>Asteraceae</taxon>
        <taxon>Asteroideae</taxon>
        <taxon>Anthemideae</taxon>
        <taxon>Anthemidinae</taxon>
        <taxon>Tanacetum</taxon>
    </lineage>
</organism>
<name>A0ABQ5IBR0_9ASTR</name>
<comment type="caution">
    <text evidence="2">The sequence shown here is derived from an EMBL/GenBank/DDBJ whole genome shotgun (WGS) entry which is preliminary data.</text>
</comment>
<evidence type="ECO:0000313" key="3">
    <source>
        <dbReference type="Proteomes" id="UP001151760"/>
    </source>
</evidence>
<reference evidence="2" key="2">
    <citation type="submission" date="2022-01" db="EMBL/GenBank/DDBJ databases">
        <authorList>
            <person name="Yamashiro T."/>
            <person name="Shiraishi A."/>
            <person name="Satake H."/>
            <person name="Nakayama K."/>
        </authorList>
    </citation>
    <scope>NUCLEOTIDE SEQUENCE</scope>
</reference>
<dbReference type="Gene3D" id="3.30.420.10">
    <property type="entry name" value="Ribonuclease H-like superfamily/Ribonuclease H"/>
    <property type="match status" value="1"/>
</dbReference>
<gene>
    <name evidence="2" type="ORF">Tco_1092260</name>
</gene>
<dbReference type="Proteomes" id="UP001151760">
    <property type="component" value="Unassembled WGS sequence"/>
</dbReference>
<dbReference type="InterPro" id="IPR025724">
    <property type="entry name" value="GAG-pre-integrase_dom"/>
</dbReference>
<reference evidence="2" key="1">
    <citation type="journal article" date="2022" name="Int. J. Mol. Sci.">
        <title>Draft Genome of Tanacetum Coccineum: Genomic Comparison of Closely Related Tanacetum-Family Plants.</title>
        <authorList>
            <person name="Yamashiro T."/>
            <person name="Shiraishi A."/>
            <person name="Nakayama K."/>
            <person name="Satake H."/>
        </authorList>
    </citation>
    <scope>NUCLEOTIDE SEQUENCE</scope>
</reference>
<proteinExistence type="predicted"/>
<dbReference type="InterPro" id="IPR012337">
    <property type="entry name" value="RNaseH-like_sf"/>
</dbReference>